<dbReference type="InterPro" id="IPR047920">
    <property type="entry name" value="ZigA-like"/>
</dbReference>
<reference evidence="8 9" key="1">
    <citation type="submission" date="2020-04" db="EMBL/GenBank/DDBJ databases">
        <title>Draft genome of Leeia sp. IMCC25680.</title>
        <authorList>
            <person name="Song J."/>
            <person name="Cho J.-C."/>
        </authorList>
    </citation>
    <scope>NUCLEOTIDE SEQUENCE [LARGE SCALE GENOMIC DNA]</scope>
    <source>
        <strain evidence="8 9">IMCC25680</strain>
    </source>
</reference>
<dbReference type="InterPro" id="IPR036627">
    <property type="entry name" value="CobW-likC_sf"/>
</dbReference>
<sequence length="403" mass="45279">MPIPVTVLSGFLGAGKTTLLNHILSNTQGMRVAVIVNDMSQVNIDAALVAQHPDMVTRTDARMVELSNGCICCTLREDLLIEVRKLAETGRFDYLVIESTGIAEPLPIAETFTFTDEDGCSLSQFARLDTLVTVVDGFNFLRDYADDALLRERLDTPEDDDRALVELLIEQIEFCDVLVLNKTDLISEDELARLHHILQRLNPRAQLITSRFGRIPLDTILNTGRFDFDAAAEAPGWMATLRGELHPETERYAIGSFVWQARRPLHPQRFWNLLHGEWAGVLRSKGFFWLASRPHLAGSWSQAGGACRHGPAGYWWADVPEDHWPQDDSARAHIAARMEAETGDRRQELVFIGMDMDEAAIRTALDDCLLTEPEWQAGPAAWRSLPDPFPVWEQDLTPEESHA</sequence>
<dbReference type="Gene3D" id="3.30.1220.10">
    <property type="entry name" value="CobW-like, C-terminal domain"/>
    <property type="match status" value="1"/>
</dbReference>
<evidence type="ECO:0000256" key="1">
    <source>
        <dbReference type="ARBA" id="ARBA00022741"/>
    </source>
</evidence>
<keyword evidence="1" id="KW-0547">Nucleotide-binding</keyword>
<dbReference type="InterPro" id="IPR011629">
    <property type="entry name" value="CobW-like_C"/>
</dbReference>
<comment type="function">
    <text evidence="5">Zinc chaperone that directly transfers zinc cofactor to target proteins, thereby activating them. Zinc is transferred from the CXCC motif in the GTPase domain to the zinc binding site in target proteins in a process requiring GTP hydrolysis.</text>
</comment>
<dbReference type="AlphaFoldDB" id="A0A847S9V1"/>
<gene>
    <name evidence="8" type="ORF">HF682_15200</name>
</gene>
<dbReference type="PANTHER" id="PTHR43603">
    <property type="entry name" value="COBW DOMAIN-CONTAINING PROTEIN DDB_G0274527"/>
    <property type="match status" value="1"/>
</dbReference>
<dbReference type="EMBL" id="JABAIM010000004">
    <property type="protein sequence ID" value="NLR76513.1"/>
    <property type="molecule type" value="Genomic_DNA"/>
</dbReference>
<dbReference type="PANTHER" id="PTHR43603:SF1">
    <property type="entry name" value="ZINC-REGULATED GTPASE METALLOPROTEIN ACTIVATOR 1"/>
    <property type="match status" value="1"/>
</dbReference>
<dbReference type="GO" id="GO:0000166">
    <property type="term" value="F:nucleotide binding"/>
    <property type="evidence" value="ECO:0007669"/>
    <property type="project" value="UniProtKB-KW"/>
</dbReference>
<keyword evidence="9" id="KW-1185">Reference proteome</keyword>
<proteinExistence type="inferred from homology"/>
<dbReference type="NCBIfam" id="NF038288">
    <property type="entry name" value="chaper_GTP_ZigA"/>
    <property type="match status" value="1"/>
</dbReference>
<dbReference type="InterPro" id="IPR051927">
    <property type="entry name" value="Zn_Chap_cDPG_Synth"/>
</dbReference>
<comment type="catalytic activity">
    <reaction evidence="6">
        <text>GTP + H2O = GDP + phosphate + H(+)</text>
        <dbReference type="Rhea" id="RHEA:19669"/>
        <dbReference type="ChEBI" id="CHEBI:15377"/>
        <dbReference type="ChEBI" id="CHEBI:15378"/>
        <dbReference type="ChEBI" id="CHEBI:37565"/>
        <dbReference type="ChEBI" id="CHEBI:43474"/>
        <dbReference type="ChEBI" id="CHEBI:58189"/>
    </reaction>
    <physiologicalReaction direction="left-to-right" evidence="6">
        <dbReference type="Rhea" id="RHEA:19670"/>
    </physiologicalReaction>
</comment>
<dbReference type="InterPro" id="IPR027417">
    <property type="entry name" value="P-loop_NTPase"/>
</dbReference>
<dbReference type="CDD" id="cd03112">
    <property type="entry name" value="CobW-like"/>
    <property type="match status" value="1"/>
</dbReference>
<keyword evidence="2" id="KW-0378">Hydrolase</keyword>
<evidence type="ECO:0000313" key="8">
    <source>
        <dbReference type="EMBL" id="NLR76513.1"/>
    </source>
</evidence>
<dbReference type="InterPro" id="IPR003495">
    <property type="entry name" value="CobW/HypB/UreG_nucleotide-bd"/>
</dbReference>
<dbReference type="Proteomes" id="UP000587991">
    <property type="component" value="Unassembled WGS sequence"/>
</dbReference>
<name>A0A847S9V1_9NEIS</name>
<comment type="caution">
    <text evidence="8">The sequence shown here is derived from an EMBL/GenBank/DDBJ whole genome shotgun (WGS) entry which is preliminary data.</text>
</comment>
<dbReference type="Pfam" id="PF07683">
    <property type="entry name" value="CobW_C"/>
    <property type="match status" value="1"/>
</dbReference>
<evidence type="ECO:0000256" key="2">
    <source>
        <dbReference type="ARBA" id="ARBA00022801"/>
    </source>
</evidence>
<evidence type="ECO:0000256" key="3">
    <source>
        <dbReference type="ARBA" id="ARBA00023186"/>
    </source>
</evidence>
<organism evidence="8 9">
    <name type="scientific">Leeia aquatica</name>
    <dbReference type="NCBI Taxonomy" id="2725557"/>
    <lineage>
        <taxon>Bacteria</taxon>
        <taxon>Pseudomonadati</taxon>
        <taxon>Pseudomonadota</taxon>
        <taxon>Betaproteobacteria</taxon>
        <taxon>Neisseriales</taxon>
        <taxon>Leeiaceae</taxon>
        <taxon>Leeia</taxon>
    </lineage>
</organism>
<dbReference type="GO" id="GO:0016787">
    <property type="term" value="F:hydrolase activity"/>
    <property type="evidence" value="ECO:0007669"/>
    <property type="project" value="UniProtKB-KW"/>
</dbReference>
<protein>
    <submittedName>
        <fullName evidence="8">GTP-binding protein</fullName>
    </submittedName>
</protein>
<dbReference type="Gene3D" id="3.40.50.300">
    <property type="entry name" value="P-loop containing nucleotide triphosphate hydrolases"/>
    <property type="match status" value="1"/>
</dbReference>
<evidence type="ECO:0000256" key="5">
    <source>
        <dbReference type="ARBA" id="ARBA00045658"/>
    </source>
</evidence>
<evidence type="ECO:0000256" key="4">
    <source>
        <dbReference type="ARBA" id="ARBA00034320"/>
    </source>
</evidence>
<dbReference type="Pfam" id="PF02492">
    <property type="entry name" value="cobW"/>
    <property type="match status" value="1"/>
</dbReference>
<dbReference type="SMART" id="SM00833">
    <property type="entry name" value="CobW_C"/>
    <property type="match status" value="1"/>
</dbReference>
<dbReference type="RefSeq" id="WP_168878189.1">
    <property type="nucleotide sequence ID" value="NZ_JABAIM010000004.1"/>
</dbReference>
<feature type="domain" description="CobW C-terminal" evidence="7">
    <location>
        <begin position="254"/>
        <end position="369"/>
    </location>
</feature>
<comment type="similarity">
    <text evidence="4">Belongs to the SIMIBI class G3E GTPase family. ZNG1 subfamily.</text>
</comment>
<evidence type="ECO:0000259" key="7">
    <source>
        <dbReference type="SMART" id="SM00833"/>
    </source>
</evidence>
<accession>A0A847S9V1</accession>
<keyword evidence="3" id="KW-0143">Chaperone</keyword>
<dbReference type="SUPFAM" id="SSF52540">
    <property type="entry name" value="P-loop containing nucleoside triphosphate hydrolases"/>
    <property type="match status" value="1"/>
</dbReference>
<evidence type="ECO:0000256" key="6">
    <source>
        <dbReference type="ARBA" id="ARBA00049117"/>
    </source>
</evidence>
<evidence type="ECO:0000313" key="9">
    <source>
        <dbReference type="Proteomes" id="UP000587991"/>
    </source>
</evidence>